<protein>
    <submittedName>
        <fullName evidence="11">General secretion pathway protein GspD</fullName>
    </submittedName>
</protein>
<keyword evidence="4" id="KW-0472">Membrane</keyword>
<dbReference type="PROSITE" id="PS51257">
    <property type="entry name" value="PROKAR_LIPOPROTEIN"/>
    <property type="match status" value="1"/>
</dbReference>
<evidence type="ECO:0000256" key="4">
    <source>
        <dbReference type="ARBA" id="ARBA00023136"/>
    </source>
</evidence>
<dbReference type="PRINTS" id="PR00811">
    <property type="entry name" value="BCTERIALGSPD"/>
</dbReference>
<dbReference type="InterPro" id="IPR011662">
    <property type="entry name" value="Secretin/TonB_short_N"/>
</dbReference>
<evidence type="ECO:0000256" key="3">
    <source>
        <dbReference type="ARBA" id="ARBA00022729"/>
    </source>
</evidence>
<keyword evidence="12" id="KW-1185">Reference proteome</keyword>
<feature type="region of interest" description="Disordered" evidence="8">
    <location>
        <begin position="714"/>
        <end position="739"/>
    </location>
</feature>
<dbReference type="InterPro" id="IPR004846">
    <property type="entry name" value="T2SS/T3SS_dom"/>
</dbReference>
<dbReference type="InterPro" id="IPR011990">
    <property type="entry name" value="TPR-like_helical_dom_sf"/>
</dbReference>
<organism evidence="11 12">
    <name type="scientific">Aquabacterium olei</name>
    <dbReference type="NCBI Taxonomy" id="1296669"/>
    <lineage>
        <taxon>Bacteria</taxon>
        <taxon>Pseudomonadati</taxon>
        <taxon>Pseudomonadota</taxon>
        <taxon>Betaproteobacteria</taxon>
        <taxon>Burkholderiales</taxon>
        <taxon>Aquabacterium</taxon>
    </lineage>
</organism>
<dbReference type="OrthoDB" id="9775455at2"/>
<dbReference type="InterPro" id="IPR001775">
    <property type="entry name" value="GspD/PilQ"/>
</dbReference>
<keyword evidence="11" id="KW-0614">Plasmid</keyword>
<proteinExistence type="inferred from homology"/>
<dbReference type="GO" id="GO:0009306">
    <property type="term" value="P:protein secretion"/>
    <property type="evidence" value="ECO:0007669"/>
    <property type="project" value="InterPro"/>
</dbReference>
<evidence type="ECO:0000256" key="8">
    <source>
        <dbReference type="SAM" id="MobiDB-lite"/>
    </source>
</evidence>
<keyword evidence="5" id="KW-0998">Cell outer membrane</keyword>
<dbReference type="EMBL" id="CP029211">
    <property type="protein sequence ID" value="AWI55462.1"/>
    <property type="molecule type" value="Genomic_DNA"/>
</dbReference>
<feature type="chain" id="PRO_5015945700" evidence="9">
    <location>
        <begin position="38"/>
        <end position="739"/>
    </location>
</feature>
<evidence type="ECO:0000313" key="11">
    <source>
        <dbReference type="EMBL" id="AWI55462.1"/>
    </source>
</evidence>
<dbReference type="Proteomes" id="UP000244892">
    <property type="component" value="Plasmid pTB101"/>
</dbReference>
<comment type="subcellular location">
    <subcellularLocation>
        <location evidence="7">Cell outer membrane</location>
    </subcellularLocation>
    <subcellularLocation>
        <location evidence="1">Membrane</location>
    </subcellularLocation>
</comment>
<comment type="similarity">
    <text evidence="6">Belongs to the bacterial secretin family.</text>
</comment>
<geneLocation type="plasmid" evidence="12">
    <name>ptb101</name>
</geneLocation>
<dbReference type="PANTHER" id="PTHR30332">
    <property type="entry name" value="PROBABLE GENERAL SECRETION PATHWAY PROTEIN D"/>
    <property type="match status" value="1"/>
</dbReference>
<feature type="signal peptide" evidence="9">
    <location>
        <begin position="1"/>
        <end position="37"/>
    </location>
</feature>
<dbReference type="RefSeq" id="WP_109038573.1">
    <property type="nucleotide sequence ID" value="NZ_CP029211.1"/>
</dbReference>
<evidence type="ECO:0000256" key="7">
    <source>
        <dbReference type="RuleBase" id="RU004004"/>
    </source>
</evidence>
<keyword evidence="3 9" id="KW-0732">Signal</keyword>
<dbReference type="PANTHER" id="PTHR30332:SF17">
    <property type="entry name" value="TYPE IV PILIATION SYSTEM PROTEIN DR_0774-RELATED"/>
    <property type="match status" value="1"/>
</dbReference>
<feature type="domain" description="Secretin/TonB short N-terminal" evidence="10">
    <location>
        <begin position="215"/>
        <end position="266"/>
    </location>
</feature>
<dbReference type="Pfam" id="PF03958">
    <property type="entry name" value="Secretin_N"/>
    <property type="match status" value="1"/>
</dbReference>
<sequence length="739" mass="78851">MKLCVMSPMPARRTLLAVALAGLVALGACTTPVVRQAQDLARAGQHEAAATLLQSAIAATPGDSSVRQAWFQQREMAVSQLAVQAEKARQAGRVDEVADVLRRMQAAAPEHPRTAALRDEVSRRQRQQRLMTEAQAAFDAQAAERAEAALRALLAEDPARSDARALLARIQSAREAQTRVQSTRALASATQPVTLEFRDAPLKNVFEALSRAAGLNFVFDKDVRSEAKVTLFLRQTLVDEALRVILSTQQLGAKLLNDNTVLVFPGTQQKQRDLLDTVTRSFYLVNADPKQAQTLIRTIAKTRDVFVDERLNLLVVRDTPEVMRIVERLVENLDVPDPEVMLELEVLEVSAKDVDQLGLSWPSTASYGVPDSVAAITSLTDLRWSTANPLALATLKATRGATNLLANPKIRARNREKAKILLGEKLPVFTTTSTANVGVTSSVSYIDVGLKLDIEPQVQLDGDVTMKVALEVSSVTDKTTRNDGSLAYQVGTRQASTTLRLRDGETQVLAGLLNDSESRSATGIPGLIDVPLLRHLFGTVSNTRDKTEVVLLVTPRVLRNIVQPASASALMPSGTEAQPGAVPLMLRQGDARGTTGRGGVPGAPAGQRDDPSGAASRGGVVAEPAQLSGPEEVMPGATFSVSVRNNGAVPLSANLLVDLSVVEPVGATKTGGLGVALQGQEQVTLTFKVREDVRQADTEIGLDLGGTPLKMRVRGGTVTPASAGPAVPQDDPADADHER</sequence>
<name>A0A2U8FWM4_9BURK</name>
<evidence type="ECO:0000256" key="6">
    <source>
        <dbReference type="RuleBase" id="RU004003"/>
    </source>
</evidence>
<evidence type="ECO:0000256" key="2">
    <source>
        <dbReference type="ARBA" id="ARBA00022448"/>
    </source>
</evidence>
<dbReference type="AlphaFoldDB" id="A0A2U8FWM4"/>
<gene>
    <name evidence="11" type="ORF">DEH84_17890</name>
</gene>
<evidence type="ECO:0000259" key="10">
    <source>
        <dbReference type="SMART" id="SM00965"/>
    </source>
</evidence>
<dbReference type="GO" id="GO:0015627">
    <property type="term" value="C:type II protein secretion system complex"/>
    <property type="evidence" value="ECO:0007669"/>
    <property type="project" value="TreeGrafter"/>
</dbReference>
<dbReference type="Gene3D" id="3.30.1370.130">
    <property type="match status" value="1"/>
</dbReference>
<dbReference type="GO" id="GO:0009279">
    <property type="term" value="C:cell outer membrane"/>
    <property type="evidence" value="ECO:0007669"/>
    <property type="project" value="UniProtKB-SubCell"/>
</dbReference>
<dbReference type="InterPro" id="IPR038591">
    <property type="entry name" value="NolW-like_sf"/>
</dbReference>
<dbReference type="InterPro" id="IPR050810">
    <property type="entry name" value="Bact_Secretion_Sys_Channel"/>
</dbReference>
<keyword evidence="2 7" id="KW-0813">Transport</keyword>
<accession>A0A2U8FWM4</accession>
<dbReference type="KEGG" id="aon:DEH84_17890"/>
<dbReference type="Pfam" id="PF00263">
    <property type="entry name" value="Secretin"/>
    <property type="match status" value="1"/>
</dbReference>
<evidence type="ECO:0000313" key="12">
    <source>
        <dbReference type="Proteomes" id="UP000244892"/>
    </source>
</evidence>
<dbReference type="SMART" id="SM00965">
    <property type="entry name" value="STN"/>
    <property type="match status" value="1"/>
</dbReference>
<feature type="region of interest" description="Disordered" evidence="8">
    <location>
        <begin position="589"/>
        <end position="631"/>
    </location>
</feature>
<dbReference type="Gene3D" id="1.25.40.10">
    <property type="entry name" value="Tetratricopeptide repeat domain"/>
    <property type="match status" value="1"/>
</dbReference>
<evidence type="ECO:0000256" key="9">
    <source>
        <dbReference type="SAM" id="SignalP"/>
    </source>
</evidence>
<dbReference type="Gene3D" id="3.30.1370.120">
    <property type="match status" value="1"/>
</dbReference>
<evidence type="ECO:0000256" key="1">
    <source>
        <dbReference type="ARBA" id="ARBA00004370"/>
    </source>
</evidence>
<evidence type="ECO:0000256" key="5">
    <source>
        <dbReference type="ARBA" id="ARBA00023237"/>
    </source>
</evidence>
<dbReference type="InterPro" id="IPR005644">
    <property type="entry name" value="NolW-like"/>
</dbReference>
<reference evidence="11 12" key="1">
    <citation type="submission" date="2018-05" db="EMBL/GenBank/DDBJ databases">
        <title>complete genome sequence of Aquabacterium olei NBRC 110486.</title>
        <authorList>
            <person name="Tang B."/>
            <person name="Chang J."/>
            <person name="Zhang L."/>
            <person name="Yang H."/>
        </authorList>
    </citation>
    <scope>NUCLEOTIDE SEQUENCE [LARGE SCALE GENOMIC DNA]</scope>
    <source>
        <strain evidence="11 12">NBRC 110486</strain>
        <plasmid evidence="12">Plasmid ptb101</plasmid>
    </source>
</reference>